<evidence type="ECO:0000313" key="1">
    <source>
        <dbReference type="EMBL" id="CAD8649984.1"/>
    </source>
</evidence>
<gene>
    <name evidence="1" type="ORF">POBO1169_LOCUS1324</name>
</gene>
<name>A0A7S0MW98_9CHLO</name>
<organism evidence="1">
    <name type="scientific">Pyramimonas obovata</name>
    <dbReference type="NCBI Taxonomy" id="1411642"/>
    <lineage>
        <taxon>Eukaryota</taxon>
        <taxon>Viridiplantae</taxon>
        <taxon>Chlorophyta</taxon>
        <taxon>Pyramimonadophyceae</taxon>
        <taxon>Pyramimonadales</taxon>
        <taxon>Pyramimonadaceae</taxon>
        <taxon>Pyramimonas</taxon>
        <taxon>Pyramimonas incertae sedis</taxon>
    </lineage>
</organism>
<protein>
    <submittedName>
        <fullName evidence="1">Uncharacterized protein</fullName>
    </submittedName>
</protein>
<sequence length="460" mass="51071">MSGVRYGDPAPKLRPAGWITRVHNESVANCMQFEAPERPTTPPEIAKYRKSAVHKPGQTVKHYGTADDAIPHPKDEPFGHKNNRNGAEGVANVIKTFPESELMQWRLERQEDVYASSKREPLGASYVRGHKLPDGLGIEVPFGEVCEQGGVVGAKEMMQHPLAKELIFPVDFKGDDDPDGTHAKMYVKTHASFAPGEQRRRDYNWQAANIDPDKHVFGYTEKEDPTTRNGVAKALNPSLGEGFKDSATLVPKMLEHFYITEKDHLGKVKKLGHGNRNIPPDFAFGVPSEGREEGEWGVRKLLVGGYSEEEQAPDVDLGKCIKPGLRNIAPEEKVFGLPSVRTDIMRRYPQPTKALFEAGMTVPGSKGCADNTNYGEEPDAFALIYPVPGADRGVEERHYLEAYTKDKLKAFLASAGVSCEGIDTIFPHACAVDNFSKGDECCILTYQRVKRHFEQQLLKK</sequence>
<dbReference type="AlphaFoldDB" id="A0A7S0MW98"/>
<reference evidence="1" key="1">
    <citation type="submission" date="2021-01" db="EMBL/GenBank/DDBJ databases">
        <authorList>
            <person name="Corre E."/>
            <person name="Pelletier E."/>
            <person name="Niang G."/>
            <person name="Scheremetjew M."/>
            <person name="Finn R."/>
            <person name="Kale V."/>
            <person name="Holt S."/>
            <person name="Cochrane G."/>
            <person name="Meng A."/>
            <person name="Brown T."/>
            <person name="Cohen L."/>
        </authorList>
    </citation>
    <scope>NUCLEOTIDE SEQUENCE</scope>
    <source>
        <strain evidence="1">CCMP722</strain>
    </source>
</reference>
<dbReference type="EMBL" id="HBFA01002672">
    <property type="protein sequence ID" value="CAD8649984.1"/>
    <property type="molecule type" value="Transcribed_RNA"/>
</dbReference>
<accession>A0A7S0MW98</accession>
<proteinExistence type="predicted"/>